<evidence type="ECO:0000313" key="3">
    <source>
        <dbReference type="EMBL" id="VEN53506.1"/>
    </source>
</evidence>
<dbReference type="OrthoDB" id="7357196at2759"/>
<dbReference type="InterPro" id="IPR050111">
    <property type="entry name" value="C-type_lectin/snaclec_domain"/>
</dbReference>
<dbReference type="PROSITE" id="PS50041">
    <property type="entry name" value="C_TYPE_LECTIN_2"/>
    <property type="match status" value="1"/>
</dbReference>
<name>A0A653D006_CALMS</name>
<keyword evidence="4" id="KW-1185">Reference proteome</keyword>
<dbReference type="InterPro" id="IPR016186">
    <property type="entry name" value="C-type_lectin-like/link_sf"/>
</dbReference>
<keyword evidence="1" id="KW-1015">Disulfide bond</keyword>
<dbReference type="AlphaFoldDB" id="A0A653D006"/>
<dbReference type="Pfam" id="PF00059">
    <property type="entry name" value="Lectin_C"/>
    <property type="match status" value="1"/>
</dbReference>
<gene>
    <name evidence="3" type="ORF">CALMAC_LOCUS13293</name>
</gene>
<dbReference type="CDD" id="cd00037">
    <property type="entry name" value="CLECT"/>
    <property type="match status" value="1"/>
</dbReference>
<dbReference type="InterPro" id="IPR001304">
    <property type="entry name" value="C-type_lectin-like"/>
</dbReference>
<protein>
    <recommendedName>
        <fullName evidence="2">C-type lectin domain-containing protein</fullName>
    </recommendedName>
</protein>
<reference evidence="3 4" key="1">
    <citation type="submission" date="2019-01" db="EMBL/GenBank/DDBJ databases">
        <authorList>
            <person name="Sayadi A."/>
        </authorList>
    </citation>
    <scope>NUCLEOTIDE SEQUENCE [LARGE SCALE GENOMIC DNA]</scope>
</reference>
<dbReference type="Proteomes" id="UP000410492">
    <property type="component" value="Unassembled WGS sequence"/>
</dbReference>
<dbReference type="SUPFAM" id="SSF56436">
    <property type="entry name" value="C-type lectin-like"/>
    <property type="match status" value="1"/>
</dbReference>
<feature type="domain" description="C-type lectin" evidence="2">
    <location>
        <begin position="1"/>
        <end position="98"/>
    </location>
</feature>
<dbReference type="InterPro" id="IPR016187">
    <property type="entry name" value="CTDL_fold"/>
</dbReference>
<proteinExistence type="predicted"/>
<dbReference type="InterPro" id="IPR018378">
    <property type="entry name" value="C-type_lectin_CS"/>
</dbReference>
<organism evidence="3 4">
    <name type="scientific">Callosobruchus maculatus</name>
    <name type="common">Southern cowpea weevil</name>
    <name type="synonym">Pulse bruchid</name>
    <dbReference type="NCBI Taxonomy" id="64391"/>
    <lineage>
        <taxon>Eukaryota</taxon>
        <taxon>Metazoa</taxon>
        <taxon>Ecdysozoa</taxon>
        <taxon>Arthropoda</taxon>
        <taxon>Hexapoda</taxon>
        <taxon>Insecta</taxon>
        <taxon>Pterygota</taxon>
        <taxon>Neoptera</taxon>
        <taxon>Endopterygota</taxon>
        <taxon>Coleoptera</taxon>
        <taxon>Polyphaga</taxon>
        <taxon>Cucujiformia</taxon>
        <taxon>Chrysomeloidea</taxon>
        <taxon>Chrysomelidae</taxon>
        <taxon>Bruchinae</taxon>
        <taxon>Bruchini</taxon>
        <taxon>Callosobruchus</taxon>
    </lineage>
</organism>
<dbReference type="Gene3D" id="3.10.100.10">
    <property type="entry name" value="Mannose-Binding Protein A, subunit A"/>
    <property type="match status" value="1"/>
</dbReference>
<dbReference type="EMBL" id="CAACVG010009542">
    <property type="protein sequence ID" value="VEN53506.1"/>
    <property type="molecule type" value="Genomic_DNA"/>
</dbReference>
<sequence length="110" mass="12481">MKLVSIESLEKSELLVAGLTQFLGDSQSMKFWTSGKRYGNTWIWDSTGYPARYTNWGPGQPSKKGRKKTCIEAVLNITAETLKWNNMDCSVANYFICESPVHSQVHYVEP</sequence>
<evidence type="ECO:0000313" key="4">
    <source>
        <dbReference type="Proteomes" id="UP000410492"/>
    </source>
</evidence>
<accession>A0A653D006</accession>
<dbReference type="PROSITE" id="PS00615">
    <property type="entry name" value="C_TYPE_LECTIN_1"/>
    <property type="match status" value="1"/>
</dbReference>
<evidence type="ECO:0000259" key="2">
    <source>
        <dbReference type="PROSITE" id="PS50041"/>
    </source>
</evidence>
<dbReference type="PANTHER" id="PTHR22803">
    <property type="entry name" value="MANNOSE, PHOSPHOLIPASE, LECTIN RECEPTOR RELATED"/>
    <property type="match status" value="1"/>
</dbReference>
<evidence type="ECO:0000256" key="1">
    <source>
        <dbReference type="ARBA" id="ARBA00023157"/>
    </source>
</evidence>